<dbReference type="Proteomes" id="UP001056120">
    <property type="component" value="Linkage Group LG11"/>
</dbReference>
<dbReference type="EMBL" id="CM042028">
    <property type="protein sequence ID" value="KAI3799135.1"/>
    <property type="molecule type" value="Genomic_DNA"/>
</dbReference>
<accession>A0ACB9HV75</accession>
<reference evidence="2" key="1">
    <citation type="journal article" date="2022" name="Mol. Ecol. Resour.">
        <title>The genomes of chicory, endive, great burdock and yacon provide insights into Asteraceae palaeo-polyploidization history and plant inulin production.</title>
        <authorList>
            <person name="Fan W."/>
            <person name="Wang S."/>
            <person name="Wang H."/>
            <person name="Wang A."/>
            <person name="Jiang F."/>
            <person name="Liu H."/>
            <person name="Zhao H."/>
            <person name="Xu D."/>
            <person name="Zhang Y."/>
        </authorList>
    </citation>
    <scope>NUCLEOTIDE SEQUENCE [LARGE SCALE GENOMIC DNA]</scope>
    <source>
        <strain evidence="2">cv. Yunnan</strain>
    </source>
</reference>
<organism evidence="1 2">
    <name type="scientific">Smallanthus sonchifolius</name>
    <dbReference type="NCBI Taxonomy" id="185202"/>
    <lineage>
        <taxon>Eukaryota</taxon>
        <taxon>Viridiplantae</taxon>
        <taxon>Streptophyta</taxon>
        <taxon>Embryophyta</taxon>
        <taxon>Tracheophyta</taxon>
        <taxon>Spermatophyta</taxon>
        <taxon>Magnoliopsida</taxon>
        <taxon>eudicotyledons</taxon>
        <taxon>Gunneridae</taxon>
        <taxon>Pentapetalae</taxon>
        <taxon>asterids</taxon>
        <taxon>campanulids</taxon>
        <taxon>Asterales</taxon>
        <taxon>Asteraceae</taxon>
        <taxon>Asteroideae</taxon>
        <taxon>Heliantheae alliance</taxon>
        <taxon>Millerieae</taxon>
        <taxon>Smallanthus</taxon>
    </lineage>
</organism>
<reference evidence="1 2" key="2">
    <citation type="journal article" date="2022" name="Mol. Ecol. Resour.">
        <title>The genomes of chicory, endive, great burdock and yacon provide insights into Asteraceae paleo-polyploidization history and plant inulin production.</title>
        <authorList>
            <person name="Fan W."/>
            <person name="Wang S."/>
            <person name="Wang H."/>
            <person name="Wang A."/>
            <person name="Jiang F."/>
            <person name="Liu H."/>
            <person name="Zhao H."/>
            <person name="Xu D."/>
            <person name="Zhang Y."/>
        </authorList>
    </citation>
    <scope>NUCLEOTIDE SEQUENCE [LARGE SCALE GENOMIC DNA]</scope>
    <source>
        <strain evidence="2">cv. Yunnan</strain>
        <tissue evidence="1">Leaves</tissue>
    </source>
</reference>
<name>A0ACB9HV75_9ASTR</name>
<proteinExistence type="predicted"/>
<keyword evidence="2" id="KW-1185">Reference proteome</keyword>
<comment type="caution">
    <text evidence="1">The sequence shown here is derived from an EMBL/GenBank/DDBJ whole genome shotgun (WGS) entry which is preliminary data.</text>
</comment>
<gene>
    <name evidence="1" type="ORF">L1987_34425</name>
</gene>
<evidence type="ECO:0000313" key="1">
    <source>
        <dbReference type="EMBL" id="KAI3799135.1"/>
    </source>
</evidence>
<sequence>MVVVGITGDVGLLSSRRPVFWLCSFGPVLWIRRSGPSAESVRSMVAVVYSMHCCLYSMHMLFDGYLSLSQLAIGKGLMEAVVIDVGSKLLKAGFAILDQATSMIHRCLILHHIRLIFIY</sequence>
<protein>
    <submittedName>
        <fullName evidence="1">Uncharacterized protein</fullName>
    </submittedName>
</protein>
<evidence type="ECO:0000313" key="2">
    <source>
        <dbReference type="Proteomes" id="UP001056120"/>
    </source>
</evidence>